<proteinExistence type="predicted"/>
<feature type="transmembrane region" description="Helical" evidence="8">
    <location>
        <begin position="864"/>
        <end position="884"/>
    </location>
</feature>
<evidence type="ECO:0000313" key="11">
    <source>
        <dbReference type="Proteomes" id="UP000196560"/>
    </source>
</evidence>
<evidence type="ECO:0000256" key="5">
    <source>
        <dbReference type="ARBA" id="ARBA00023136"/>
    </source>
</evidence>
<keyword evidence="3 8" id="KW-0812">Transmembrane</keyword>
<feature type="compositionally biased region" description="Acidic residues" evidence="7">
    <location>
        <begin position="175"/>
        <end position="185"/>
    </location>
</feature>
<feature type="transmembrane region" description="Helical" evidence="8">
    <location>
        <begin position="939"/>
        <end position="959"/>
    </location>
</feature>
<evidence type="ECO:0000256" key="8">
    <source>
        <dbReference type="SAM" id="Phobius"/>
    </source>
</evidence>
<feature type="coiled-coil region" evidence="6">
    <location>
        <begin position="539"/>
        <end position="605"/>
    </location>
</feature>
<gene>
    <name evidence="10" type="ORF">B5G21_08840</name>
</gene>
<evidence type="ECO:0000259" key="9">
    <source>
        <dbReference type="Pfam" id="PF02687"/>
    </source>
</evidence>
<dbReference type="eggNOG" id="COG1511">
    <property type="taxonomic scope" value="Bacteria"/>
</dbReference>
<name>A0A1Y3TZR2_9ACTN</name>
<evidence type="ECO:0000256" key="4">
    <source>
        <dbReference type="ARBA" id="ARBA00022989"/>
    </source>
</evidence>
<protein>
    <submittedName>
        <fullName evidence="10">ABC transporter permease</fullName>
    </submittedName>
</protein>
<dbReference type="PANTHER" id="PTHR30287">
    <property type="entry name" value="MEMBRANE COMPONENT OF PREDICTED ABC SUPERFAMILY METABOLITE UPTAKE TRANSPORTER"/>
    <property type="match status" value="1"/>
</dbReference>
<feature type="transmembrane region" description="Helical" evidence="8">
    <location>
        <begin position="1256"/>
        <end position="1276"/>
    </location>
</feature>
<evidence type="ECO:0000313" key="10">
    <source>
        <dbReference type="EMBL" id="OUN41941.1"/>
    </source>
</evidence>
<dbReference type="PANTHER" id="PTHR30287:SF1">
    <property type="entry name" value="INNER MEMBRANE PROTEIN"/>
    <property type="match status" value="1"/>
</dbReference>
<feature type="transmembrane region" description="Helical" evidence="8">
    <location>
        <begin position="818"/>
        <end position="844"/>
    </location>
</feature>
<feature type="transmembrane region" description="Helical" evidence="8">
    <location>
        <begin position="20"/>
        <end position="39"/>
    </location>
</feature>
<reference evidence="11" key="1">
    <citation type="submission" date="2017-04" db="EMBL/GenBank/DDBJ databases">
        <title>Function of individual gut microbiota members based on whole genome sequencing of pure cultures obtained from chicken caecum.</title>
        <authorList>
            <person name="Medvecky M."/>
            <person name="Cejkova D."/>
            <person name="Polansky O."/>
            <person name="Karasova D."/>
            <person name="Kubasova T."/>
            <person name="Cizek A."/>
            <person name="Rychlik I."/>
        </authorList>
    </citation>
    <scope>NUCLEOTIDE SEQUENCE [LARGE SCALE GENOMIC DNA]</scope>
    <source>
        <strain evidence="11">An70</strain>
    </source>
</reference>
<evidence type="ECO:0000256" key="3">
    <source>
        <dbReference type="ARBA" id="ARBA00022692"/>
    </source>
</evidence>
<dbReference type="Gene3D" id="1.10.287.1490">
    <property type="match status" value="1"/>
</dbReference>
<dbReference type="InterPro" id="IPR038766">
    <property type="entry name" value="Membrane_comp_ABC_pdt"/>
</dbReference>
<feature type="coiled-coil region" evidence="6">
    <location>
        <begin position="291"/>
        <end position="357"/>
    </location>
</feature>
<dbReference type="eggNOG" id="COG0577">
    <property type="taxonomic scope" value="Bacteria"/>
</dbReference>
<accession>A0A1Y3TZR2</accession>
<dbReference type="Pfam" id="PF02687">
    <property type="entry name" value="FtsX"/>
    <property type="match status" value="2"/>
</dbReference>
<feature type="region of interest" description="Disordered" evidence="7">
    <location>
        <begin position="158"/>
        <end position="191"/>
    </location>
</feature>
<keyword evidence="6" id="KW-0175">Coiled coil</keyword>
<feature type="domain" description="ABC3 transporter permease C-terminal" evidence="9">
    <location>
        <begin position="773"/>
        <end position="881"/>
    </location>
</feature>
<evidence type="ECO:0000256" key="2">
    <source>
        <dbReference type="ARBA" id="ARBA00022475"/>
    </source>
</evidence>
<dbReference type="STRING" id="1118060.GCA_000311845_00295"/>
<dbReference type="GO" id="GO:0005886">
    <property type="term" value="C:plasma membrane"/>
    <property type="evidence" value="ECO:0007669"/>
    <property type="project" value="UniProtKB-SubCell"/>
</dbReference>
<keyword evidence="11" id="KW-1185">Reference proteome</keyword>
<comment type="subcellular location">
    <subcellularLocation>
        <location evidence="1">Cell membrane</location>
        <topology evidence="1">Multi-pass membrane protein</topology>
    </subcellularLocation>
</comment>
<keyword evidence="5 8" id="KW-0472">Membrane</keyword>
<evidence type="ECO:0000256" key="1">
    <source>
        <dbReference type="ARBA" id="ARBA00004651"/>
    </source>
</evidence>
<evidence type="ECO:0000256" key="7">
    <source>
        <dbReference type="SAM" id="MobiDB-lite"/>
    </source>
</evidence>
<dbReference type="InterPro" id="IPR003838">
    <property type="entry name" value="ABC3_permease_C"/>
</dbReference>
<feature type="transmembrane region" description="Helical" evidence="8">
    <location>
        <begin position="1164"/>
        <end position="1184"/>
    </location>
</feature>
<feature type="transmembrane region" description="Helical" evidence="8">
    <location>
        <begin position="1218"/>
        <end position="1236"/>
    </location>
</feature>
<keyword evidence="4 8" id="KW-1133">Transmembrane helix</keyword>
<evidence type="ECO:0000256" key="6">
    <source>
        <dbReference type="SAM" id="Coils"/>
    </source>
</evidence>
<feature type="domain" description="ABC3 transporter permease C-terminal" evidence="9">
    <location>
        <begin position="1168"/>
        <end position="1284"/>
    </location>
</feature>
<keyword evidence="2" id="KW-1003">Cell membrane</keyword>
<sequence>MRPFSKDILRTIGGSKKRYLSIVAICALGATMLTGLSIACLDLRESAEALYERQHLYDISVQSTLGLTQDDVDELDGTEGVAVAEGGYEIETYTEVGGIRSTVMLKTLLSSGINEPYVVEGSLPDAPNEIAVTENYLHMANKSIGDTVTFEDAVAEDPTGLSDLNTSADTGSEADSGESDDEQSSADDPLIPGGTYTIVGAVIDPTNITQPEGPIAFRASTSSDYTFFVDESAVADTSSYTVVYLTASGTEGLSSYSSEYEARVDEVQSRVEDLAPQRERARTEKIKSEALDEIAVSEADARQQLADAEQELIDGQATIDESLADALAGQQELDTQRANALSELNDAQATIDEQRAAALDGIEQAREGLATIDQTRSELNGQLDSLDALADAKSQAEAGAAEARQQGDELVSRLSNDQIAASTELAATWNTLSSWTGTEEPVSEEQAFIDAVDAYASEVSQLLSLARLGQQIMEAQYAPELARRTEIDERLQEIAARAGEISDRQAAIDERLAQIEAELASLPDGDAQRTELLDEQTALQEEQQTLSAEQEALANEQTTLAQERAAITGTLVLPSGGETIHYDDLASVIAQLEQAQEQLQQLTAGGDQSAVAQLAQGMGQAASGLAQVNAAITQIDGGLEGARAQINAGLEALDAAERDARAGLATAQNGLDLLDAAQSELATQRASALAQLADAQQTIDEGLFQLADAQAELDEGRATFETERADALQQIADARAQVDEVESATWYVQDRSALGSFSSVDSDASSIEAIARIIPVIFFVVAILVSLTTATRMVEEERGLVGLYKALGYSNARILSKYLIYTGSAALIGGIIGDIAGFVAIPYVLFYIFQAMYLLPLFSLHFDLLYAVLGIVAFVAGIAGATFITCRKDLTESPASLMRPRAPRAGSRIFLEHIRPLWRRLGFLNKVTARNLFRYKKRLAMTIFGIMGCTALLICGFSIKNTVESLAPRQYEQIYRYDLMAVTSADDFEAARNVLEGADEVTDLEAIGVDTITVEYEGGKESMQLYIIPNGMQISDYVSLQALEGGPISLDDAGVVMTNNAATVLGLSAGDTASITTSALDKAEVTVESITRNYLGNAIYMTEDAYEELFGPLEPNGFFAHLTGGDTEQRAFADELEGDDIFLSITSVAKMREQFEQSFTLINVVVYVVIGLAAGLAFVVLFTLSTVNIGEREREIATIKVLGFRAGEVRTYINKETLVLTSLGILVGLPAGWALSESFTYILKMPSIFFDVVVDPWCYALAAAFSIVFALAVSLITNRMLARIDMVEALKSPE</sequence>
<organism evidence="10 11">
    <name type="scientific">Enorma massiliensis</name>
    <dbReference type="NCBI Taxonomy" id="1472761"/>
    <lineage>
        <taxon>Bacteria</taxon>
        <taxon>Bacillati</taxon>
        <taxon>Actinomycetota</taxon>
        <taxon>Coriobacteriia</taxon>
        <taxon>Coriobacteriales</taxon>
        <taxon>Coriobacteriaceae</taxon>
        <taxon>Enorma</taxon>
    </lineage>
</organism>
<dbReference type="EMBL" id="NFHO01000010">
    <property type="protein sequence ID" value="OUN41941.1"/>
    <property type="molecule type" value="Genomic_DNA"/>
</dbReference>
<comment type="caution">
    <text evidence="10">The sequence shown here is derived from an EMBL/GenBank/DDBJ whole genome shotgun (WGS) entry which is preliminary data.</text>
</comment>
<feature type="transmembrane region" description="Helical" evidence="8">
    <location>
        <begin position="769"/>
        <end position="790"/>
    </location>
</feature>
<dbReference type="RefSeq" id="WP_087186865.1">
    <property type="nucleotide sequence ID" value="NZ_NFHO01000010.1"/>
</dbReference>
<dbReference type="Proteomes" id="UP000196560">
    <property type="component" value="Unassembled WGS sequence"/>
</dbReference>
<feature type="coiled-coil region" evidence="6">
    <location>
        <begin position="717"/>
        <end position="744"/>
    </location>
</feature>